<feature type="domain" description="C2H2-type" evidence="7">
    <location>
        <begin position="528"/>
        <end position="556"/>
    </location>
</feature>
<sequence length="557" mass="63734">MDQSDKNVSKSVPIPISFAATCDDKFDRGLTSIKCESQPFPILLAGVKEEKLSENDEQNLKPLFSNDLNHKMKEETKEDQTSLSSLASNVKDCNSVTTRLIIGQENQMKVENSTNLPQFESSNKLMERDELFSLKSSYEGSKAKYSTQPTNKSKQSSDDINVYNDTQQSIDVNSEEDIQKNLEKDTQDNVKKCAQNQSEKATQGVAKIVHADSTNKGCKSLFHIILVDWGGTNEDESNCYYCGDPSSSKWHSECHKIFLSGNVAAFSCNICKKKFKGKRSLTNHKSTHTGNGVVCEFCGDLLFCKKSIDYHRQKHDNYKSHKCSICFKTYHSNRYLLQHMDIHTGQVRKYLCHICGIFCSKHFLYKHILMHSNIIKYICDICGRAFTRSYDLSTHLISHSSENSYNCAVCNKGTKTKTYLMHHIKTKHPETMGLSETLGSHQKFSCSICNKTLSTKNSLTMHINMHTGEKKYPCKICGKKLGTNSSLNMHKQMHKGEKKYQCATCSKRFLNKWHLTKHSISHTRIRNYKCDLCDKTYMYPYDLSQHKKSFHRKKKTK</sequence>
<keyword evidence="4" id="KW-0862">Zinc</keyword>
<dbReference type="AlphaFoldDB" id="A0A7R9JVB4"/>
<evidence type="ECO:0000256" key="3">
    <source>
        <dbReference type="ARBA" id="ARBA00022771"/>
    </source>
</evidence>
<feature type="domain" description="C2H2-type" evidence="7">
    <location>
        <begin position="405"/>
        <end position="428"/>
    </location>
</feature>
<proteinExistence type="predicted"/>
<protein>
    <recommendedName>
        <fullName evidence="7">C2H2-type domain-containing protein</fullName>
    </recommendedName>
</protein>
<keyword evidence="3 5" id="KW-0863">Zinc-finger</keyword>
<gene>
    <name evidence="8" type="ORF">TGEB3V08_LOCUS4068</name>
</gene>
<feature type="region of interest" description="Disordered" evidence="6">
    <location>
        <begin position="142"/>
        <end position="161"/>
    </location>
</feature>
<accession>A0A7R9JVB4</accession>
<dbReference type="EMBL" id="OE840377">
    <property type="protein sequence ID" value="CAD7590229.1"/>
    <property type="molecule type" value="Genomic_DNA"/>
</dbReference>
<dbReference type="FunFam" id="3.30.160.60:FF:000710">
    <property type="entry name" value="Zinc finger protein 768"/>
    <property type="match status" value="1"/>
</dbReference>
<dbReference type="Gene3D" id="3.30.160.60">
    <property type="entry name" value="Classic Zinc Finger"/>
    <property type="match status" value="6"/>
</dbReference>
<dbReference type="Pfam" id="PF13912">
    <property type="entry name" value="zf-C2H2_6"/>
    <property type="match status" value="1"/>
</dbReference>
<evidence type="ECO:0000256" key="1">
    <source>
        <dbReference type="ARBA" id="ARBA00022723"/>
    </source>
</evidence>
<evidence type="ECO:0000313" key="8">
    <source>
        <dbReference type="EMBL" id="CAD7590229.1"/>
    </source>
</evidence>
<evidence type="ECO:0000256" key="4">
    <source>
        <dbReference type="ARBA" id="ARBA00022833"/>
    </source>
</evidence>
<keyword evidence="1" id="KW-0479">Metal-binding</keyword>
<feature type="domain" description="C2H2-type" evidence="7">
    <location>
        <begin position="472"/>
        <end position="499"/>
    </location>
</feature>
<dbReference type="PROSITE" id="PS00028">
    <property type="entry name" value="ZINC_FINGER_C2H2_1"/>
    <property type="match status" value="8"/>
</dbReference>
<dbReference type="GO" id="GO:0008270">
    <property type="term" value="F:zinc ion binding"/>
    <property type="evidence" value="ECO:0007669"/>
    <property type="project" value="UniProtKB-KW"/>
</dbReference>
<feature type="domain" description="C2H2-type" evidence="7">
    <location>
        <begin position="266"/>
        <end position="293"/>
    </location>
</feature>
<organism evidence="8">
    <name type="scientific">Timema genevievae</name>
    <name type="common">Walking stick</name>
    <dbReference type="NCBI Taxonomy" id="629358"/>
    <lineage>
        <taxon>Eukaryota</taxon>
        <taxon>Metazoa</taxon>
        <taxon>Ecdysozoa</taxon>
        <taxon>Arthropoda</taxon>
        <taxon>Hexapoda</taxon>
        <taxon>Insecta</taxon>
        <taxon>Pterygota</taxon>
        <taxon>Neoptera</taxon>
        <taxon>Polyneoptera</taxon>
        <taxon>Phasmatodea</taxon>
        <taxon>Timematodea</taxon>
        <taxon>Timematoidea</taxon>
        <taxon>Timematidae</taxon>
        <taxon>Timema</taxon>
    </lineage>
</organism>
<dbReference type="SMART" id="SM00355">
    <property type="entry name" value="ZnF_C2H2"/>
    <property type="match status" value="10"/>
</dbReference>
<dbReference type="InterPro" id="IPR013087">
    <property type="entry name" value="Znf_C2H2_type"/>
</dbReference>
<name>A0A7R9JVB4_TIMGE</name>
<dbReference type="PROSITE" id="PS50157">
    <property type="entry name" value="ZINC_FINGER_C2H2_2"/>
    <property type="match status" value="8"/>
</dbReference>
<evidence type="ECO:0000256" key="2">
    <source>
        <dbReference type="ARBA" id="ARBA00022737"/>
    </source>
</evidence>
<dbReference type="Pfam" id="PF00096">
    <property type="entry name" value="zf-C2H2"/>
    <property type="match status" value="4"/>
</dbReference>
<dbReference type="SUPFAM" id="SSF57667">
    <property type="entry name" value="beta-beta-alpha zinc fingers"/>
    <property type="match status" value="5"/>
</dbReference>
<reference evidence="8" key="1">
    <citation type="submission" date="2020-11" db="EMBL/GenBank/DDBJ databases">
        <authorList>
            <person name="Tran Van P."/>
        </authorList>
    </citation>
    <scope>NUCLEOTIDE SEQUENCE</scope>
</reference>
<evidence type="ECO:0000256" key="6">
    <source>
        <dbReference type="SAM" id="MobiDB-lite"/>
    </source>
</evidence>
<evidence type="ECO:0000259" key="7">
    <source>
        <dbReference type="PROSITE" id="PS50157"/>
    </source>
</evidence>
<feature type="domain" description="C2H2-type" evidence="7">
    <location>
        <begin position="321"/>
        <end position="348"/>
    </location>
</feature>
<feature type="compositionally biased region" description="Polar residues" evidence="6">
    <location>
        <begin position="142"/>
        <end position="154"/>
    </location>
</feature>
<dbReference type="InterPro" id="IPR036236">
    <property type="entry name" value="Znf_C2H2_sf"/>
</dbReference>
<dbReference type="PANTHER" id="PTHR24379:SF121">
    <property type="entry name" value="C2H2-TYPE DOMAIN-CONTAINING PROTEIN"/>
    <property type="match status" value="1"/>
</dbReference>
<feature type="domain" description="C2H2-type" evidence="7">
    <location>
        <begin position="500"/>
        <end position="527"/>
    </location>
</feature>
<evidence type="ECO:0000256" key="5">
    <source>
        <dbReference type="PROSITE-ProRule" id="PRU00042"/>
    </source>
</evidence>
<feature type="domain" description="C2H2-type" evidence="7">
    <location>
        <begin position="444"/>
        <end position="471"/>
    </location>
</feature>
<dbReference type="PANTHER" id="PTHR24379">
    <property type="entry name" value="KRAB AND ZINC FINGER DOMAIN-CONTAINING"/>
    <property type="match status" value="1"/>
</dbReference>
<feature type="domain" description="C2H2-type" evidence="7">
    <location>
        <begin position="377"/>
        <end position="404"/>
    </location>
</feature>
<keyword evidence="2" id="KW-0677">Repeat</keyword>